<accession>A0A0E9V6U1</accession>
<organism evidence="1">
    <name type="scientific">Anguilla anguilla</name>
    <name type="common">European freshwater eel</name>
    <name type="synonym">Muraena anguilla</name>
    <dbReference type="NCBI Taxonomy" id="7936"/>
    <lineage>
        <taxon>Eukaryota</taxon>
        <taxon>Metazoa</taxon>
        <taxon>Chordata</taxon>
        <taxon>Craniata</taxon>
        <taxon>Vertebrata</taxon>
        <taxon>Euteleostomi</taxon>
        <taxon>Actinopterygii</taxon>
        <taxon>Neopterygii</taxon>
        <taxon>Teleostei</taxon>
        <taxon>Anguilliformes</taxon>
        <taxon>Anguillidae</taxon>
        <taxon>Anguilla</taxon>
    </lineage>
</organism>
<proteinExistence type="predicted"/>
<name>A0A0E9V6U1_ANGAN</name>
<protein>
    <submittedName>
        <fullName evidence="1">Uncharacterized protein</fullName>
    </submittedName>
</protein>
<reference evidence="1" key="2">
    <citation type="journal article" date="2015" name="Fish Shellfish Immunol.">
        <title>Early steps in the European eel (Anguilla anguilla)-Vibrio vulnificus interaction in the gills: Role of the RtxA13 toxin.</title>
        <authorList>
            <person name="Callol A."/>
            <person name="Pajuelo D."/>
            <person name="Ebbesson L."/>
            <person name="Teles M."/>
            <person name="MacKenzie S."/>
            <person name="Amaro C."/>
        </authorList>
    </citation>
    <scope>NUCLEOTIDE SEQUENCE</scope>
</reference>
<dbReference type="GO" id="GO:0003676">
    <property type="term" value="F:nucleic acid binding"/>
    <property type="evidence" value="ECO:0007669"/>
    <property type="project" value="InterPro"/>
</dbReference>
<dbReference type="EMBL" id="GBXM01034758">
    <property type="protein sequence ID" value="JAH73819.1"/>
    <property type="molecule type" value="Transcribed_RNA"/>
</dbReference>
<dbReference type="AlphaFoldDB" id="A0A0E9V6U1"/>
<dbReference type="InterPro" id="IPR036397">
    <property type="entry name" value="RNaseH_sf"/>
</dbReference>
<reference evidence="1" key="1">
    <citation type="submission" date="2014-11" db="EMBL/GenBank/DDBJ databases">
        <authorList>
            <person name="Amaro Gonzalez C."/>
        </authorList>
    </citation>
    <scope>NUCLEOTIDE SEQUENCE</scope>
</reference>
<sequence length="68" mass="7125">MVPQCVTPTVKHGGGSAMVWGSFAGSKVGDLHRMTGTLNQKGYHSTLQCHAVPSGQRLVAQGVHPTAR</sequence>
<dbReference type="Gene3D" id="3.30.420.10">
    <property type="entry name" value="Ribonuclease H-like superfamily/Ribonuclease H"/>
    <property type="match status" value="1"/>
</dbReference>
<evidence type="ECO:0000313" key="1">
    <source>
        <dbReference type="EMBL" id="JAH73819.1"/>
    </source>
</evidence>